<feature type="compositionally biased region" description="Polar residues" evidence="1">
    <location>
        <begin position="49"/>
        <end position="77"/>
    </location>
</feature>
<dbReference type="AlphaFoldDB" id="A0A699JRP0"/>
<name>A0A699JRP0_TANCI</name>
<proteinExistence type="predicted"/>
<dbReference type="PANTHER" id="PTHR35099:SF2">
    <property type="entry name" value="OS02G0182700 PROTEIN"/>
    <property type="match status" value="1"/>
</dbReference>
<sequence>MLTTDDDNWLTAALTDTNVVAKLIVKLRQSTSSPSQLPLSWTIRRSRTQHQQQPLLSSSNKSEQPPRASPSTPLSWNGNGGGASVPDLRSKGVHAF</sequence>
<feature type="region of interest" description="Disordered" evidence="1">
    <location>
        <begin position="45"/>
        <end position="96"/>
    </location>
</feature>
<gene>
    <name evidence="2" type="ORF">Tci_621923</name>
</gene>
<reference evidence="2" key="1">
    <citation type="journal article" date="2019" name="Sci. Rep.">
        <title>Draft genome of Tanacetum cinerariifolium, the natural source of mosquito coil.</title>
        <authorList>
            <person name="Yamashiro T."/>
            <person name="Shiraishi A."/>
            <person name="Satake H."/>
            <person name="Nakayama K."/>
        </authorList>
    </citation>
    <scope>NUCLEOTIDE SEQUENCE</scope>
</reference>
<evidence type="ECO:0000256" key="1">
    <source>
        <dbReference type="SAM" id="MobiDB-lite"/>
    </source>
</evidence>
<organism evidence="2">
    <name type="scientific">Tanacetum cinerariifolium</name>
    <name type="common">Dalmatian daisy</name>
    <name type="synonym">Chrysanthemum cinerariifolium</name>
    <dbReference type="NCBI Taxonomy" id="118510"/>
    <lineage>
        <taxon>Eukaryota</taxon>
        <taxon>Viridiplantae</taxon>
        <taxon>Streptophyta</taxon>
        <taxon>Embryophyta</taxon>
        <taxon>Tracheophyta</taxon>
        <taxon>Spermatophyta</taxon>
        <taxon>Magnoliopsida</taxon>
        <taxon>eudicotyledons</taxon>
        <taxon>Gunneridae</taxon>
        <taxon>Pentapetalae</taxon>
        <taxon>asterids</taxon>
        <taxon>campanulids</taxon>
        <taxon>Asterales</taxon>
        <taxon>Asteraceae</taxon>
        <taxon>Asteroideae</taxon>
        <taxon>Anthemideae</taxon>
        <taxon>Anthemidinae</taxon>
        <taxon>Tanacetum</taxon>
    </lineage>
</organism>
<evidence type="ECO:0000313" key="2">
    <source>
        <dbReference type="EMBL" id="GFA49951.1"/>
    </source>
</evidence>
<dbReference type="PANTHER" id="PTHR35099">
    <property type="entry name" value="OS02G0182700 PROTEIN"/>
    <property type="match status" value="1"/>
</dbReference>
<comment type="caution">
    <text evidence="2">The sequence shown here is derived from an EMBL/GenBank/DDBJ whole genome shotgun (WGS) entry which is preliminary data.</text>
</comment>
<accession>A0A699JRP0</accession>
<dbReference type="EMBL" id="BKCJ010434744">
    <property type="protein sequence ID" value="GFA49951.1"/>
    <property type="molecule type" value="Genomic_DNA"/>
</dbReference>
<protein>
    <submittedName>
        <fullName evidence="2">Uncharacterized protein</fullName>
    </submittedName>
</protein>